<dbReference type="PANTHER" id="PTHR45700">
    <property type="entry name" value="UBIQUITIN-PROTEIN LIGASE E3C"/>
    <property type="match status" value="1"/>
</dbReference>
<dbReference type="EMBL" id="JAANBB010000647">
    <property type="protein sequence ID" value="KAF7537164.1"/>
    <property type="molecule type" value="Genomic_DNA"/>
</dbReference>
<organism evidence="9 10">
    <name type="scientific">Cylindrodendrum hubeiense</name>
    <dbReference type="NCBI Taxonomy" id="595255"/>
    <lineage>
        <taxon>Eukaryota</taxon>
        <taxon>Fungi</taxon>
        <taxon>Dikarya</taxon>
        <taxon>Ascomycota</taxon>
        <taxon>Pezizomycotina</taxon>
        <taxon>Sordariomycetes</taxon>
        <taxon>Hypocreomycetidae</taxon>
        <taxon>Hypocreales</taxon>
        <taxon>Nectriaceae</taxon>
        <taxon>Cylindrodendrum</taxon>
    </lineage>
</organism>
<dbReference type="FunFam" id="3.30.2160.10:FF:000002">
    <property type="entry name" value="Putative Ubiquitin-protein ligase E3C"/>
    <property type="match status" value="1"/>
</dbReference>
<comment type="catalytic activity">
    <reaction evidence="1">
        <text>S-ubiquitinyl-[E2 ubiquitin-conjugating enzyme]-L-cysteine + [acceptor protein]-L-lysine = [E2 ubiquitin-conjugating enzyme]-L-cysteine + N(6)-ubiquitinyl-[acceptor protein]-L-lysine.</text>
        <dbReference type="EC" id="2.3.2.26"/>
    </reaction>
</comment>
<feature type="domain" description="HECT" evidence="8">
    <location>
        <begin position="868"/>
        <end position="1241"/>
    </location>
</feature>
<dbReference type="AlphaFoldDB" id="A0A9P5GY24"/>
<feature type="active site" description="Glycyl thioester intermediate" evidence="6">
    <location>
        <position position="1209"/>
    </location>
</feature>
<evidence type="ECO:0000313" key="9">
    <source>
        <dbReference type="EMBL" id="KAF7537164.1"/>
    </source>
</evidence>
<dbReference type="InterPro" id="IPR000569">
    <property type="entry name" value="HECT_dom"/>
</dbReference>
<dbReference type="Gene3D" id="3.30.2410.10">
    <property type="entry name" value="Hect, E3 ligase catalytic domain"/>
    <property type="match status" value="1"/>
</dbReference>
<evidence type="ECO:0000259" key="8">
    <source>
        <dbReference type="PROSITE" id="PS50237"/>
    </source>
</evidence>
<comment type="pathway">
    <text evidence="2">Protein modification; protein ubiquitination.</text>
</comment>
<dbReference type="Gene3D" id="3.90.1750.10">
    <property type="entry name" value="Hect, E3 ligase catalytic domains"/>
    <property type="match status" value="1"/>
</dbReference>
<dbReference type="PROSITE" id="PS50096">
    <property type="entry name" value="IQ"/>
    <property type="match status" value="1"/>
</dbReference>
<dbReference type="GO" id="GO:0006511">
    <property type="term" value="P:ubiquitin-dependent protein catabolic process"/>
    <property type="evidence" value="ECO:0007669"/>
    <property type="project" value="TreeGrafter"/>
</dbReference>
<evidence type="ECO:0000256" key="1">
    <source>
        <dbReference type="ARBA" id="ARBA00000885"/>
    </source>
</evidence>
<sequence>MLAPSDAFGPVLQGTELARTDHLQQAPSSRHAPAGTLHPWQEQPACLLACLLIMAMSLSYQPPPARPWPDDFAPSLTSLFISNAHSLATTMFSTFTGNSRRPRNVNLSGQAGNPFANTSWSPSVVSNATKTVSNAQADREKRHAERQRLKAAGKIQQTWRGHRARTSLRESRRAAFDQLYSSTPAGDAAQRLPQAFTLLLAFFTWRRQDDIRRLALYARDSETVALQAIAPTDIHPSRVQRLVRLLVEALDRSISQVDTATEAQLLLKLTTRIISTSPQTILPSIERYYTVLAKRCQVRDLAGDWSNLLLKALSAPLVAKSEDELRVYRAYAFSFLTSNNLHLFEENIDIFSKAVSAPTLANAILEELSSTSVGQHSKDGLLWLLAHFIDLGRLTLDASHRFNYLETLYTQLAALSSDISVRIGIKVSQEPSDPDEAHDEALVRPLDPYVSTKLLSLVENNGISKLLQDFSLNLAESSTQEFRGTSLLAGYILTLLRCFPSSGDDIRMRLFLEQIPAASGNIPTVKFLWQIMKQTTVFHKLRTESERPVEVLRRYLRVTSDTPNASVEEQEWRVILLFLELYIFILRLSDDEDFFSGIYPKLIENNSPTSRIRSCSLSLGDINPLTIFLKNTAFTLHYKAQEFSKSREAIEAASKSRMDSYFGSGGSGRQAHGTEASRPATRLDLDSLRSILTETMKMLYERDSRKQFLPVNHWLMTNKLDKEDFVSAVIAEEQRQNQEGEGDSDEEMDSDVEADLEADPGFYSTVAGQRLSRHARLERLKVQQMRVQRERRLAELGPKLEILKHMPFVVPFETRVMIFRQFIQLDRIRRDGDSPFPVHPFARHHAQIRRKRLFEDAYKQFYEIGDGLKDPIQITFVDQFGAPEAGIDGGGVTKEFLISVTSEAFGDEDKGLGMFTSNEKGLLYPDPTAADVLRESLRESGTTESDPEWKGHMASLLKRYEFLGRIVGKCMYEGILVDLAFGGFFLLKWASAGPNDENSYKGSVNDLRDMDEELYNGMLHVKNYPGDISELGIDFTVTDQISQPGQPVKTMTRKLISNGDQVQVTNDNRLLYISYVARHRLVIQPSLQTAAFLRGLRAIIRPSWLSMFNQSELQHLVGGDSSEIDIEDLRRNTIYSGLYEVGDDGLEHDTIRLFWKVMQGFTDTQRRDVLKYVSSTPRAPLLGFSQLKPKFSIRDGGTDEERLPSTSTCVNLLKLPRYTSESVLREKLLYAVTSGAGFDLS</sequence>
<dbReference type="InterPro" id="IPR044611">
    <property type="entry name" value="E3A/B/C-like"/>
</dbReference>
<dbReference type="GO" id="GO:0061630">
    <property type="term" value="F:ubiquitin protein ligase activity"/>
    <property type="evidence" value="ECO:0007669"/>
    <property type="project" value="UniProtKB-EC"/>
</dbReference>
<evidence type="ECO:0000256" key="2">
    <source>
        <dbReference type="ARBA" id="ARBA00004906"/>
    </source>
</evidence>
<keyword evidence="5 6" id="KW-0833">Ubl conjugation pathway</keyword>
<dbReference type="OrthoDB" id="8068875at2759"/>
<evidence type="ECO:0000256" key="5">
    <source>
        <dbReference type="ARBA" id="ARBA00022786"/>
    </source>
</evidence>
<dbReference type="EC" id="2.3.2.26" evidence="3"/>
<evidence type="ECO:0000256" key="7">
    <source>
        <dbReference type="SAM" id="MobiDB-lite"/>
    </source>
</evidence>
<gene>
    <name evidence="9" type="ORF">G7Z17_g12917</name>
</gene>
<dbReference type="SMART" id="SM00119">
    <property type="entry name" value="HECTc"/>
    <property type="match status" value="1"/>
</dbReference>
<evidence type="ECO:0000256" key="3">
    <source>
        <dbReference type="ARBA" id="ARBA00012485"/>
    </source>
</evidence>
<feature type="region of interest" description="Disordered" evidence="7">
    <location>
        <begin position="661"/>
        <end position="680"/>
    </location>
</feature>
<protein>
    <recommendedName>
        <fullName evidence="3">HECT-type E3 ubiquitin transferase</fullName>
        <ecNumber evidence="3">2.3.2.26</ecNumber>
    </recommendedName>
</protein>
<dbReference type="InterPro" id="IPR035983">
    <property type="entry name" value="Hect_E3_ubiquitin_ligase"/>
</dbReference>
<dbReference type="SUPFAM" id="SSF56204">
    <property type="entry name" value="Hect, E3 ligase catalytic domain"/>
    <property type="match status" value="1"/>
</dbReference>
<evidence type="ECO:0000256" key="4">
    <source>
        <dbReference type="ARBA" id="ARBA00022679"/>
    </source>
</evidence>
<reference evidence="9" key="1">
    <citation type="submission" date="2020-03" db="EMBL/GenBank/DDBJ databases">
        <title>Draft Genome Sequence of Cylindrodendrum hubeiense.</title>
        <authorList>
            <person name="Buettner E."/>
            <person name="Kellner H."/>
        </authorList>
    </citation>
    <scope>NUCLEOTIDE SEQUENCE</scope>
    <source>
        <strain evidence="9">IHI 201604</strain>
    </source>
</reference>
<dbReference type="PANTHER" id="PTHR45700:SF2">
    <property type="entry name" value="UBIQUITIN-PROTEIN LIGASE E3C"/>
    <property type="match status" value="1"/>
</dbReference>
<dbReference type="Proteomes" id="UP000722485">
    <property type="component" value="Unassembled WGS sequence"/>
</dbReference>
<evidence type="ECO:0000313" key="10">
    <source>
        <dbReference type="Proteomes" id="UP000722485"/>
    </source>
</evidence>
<keyword evidence="4" id="KW-0808">Transferase</keyword>
<dbReference type="PROSITE" id="PS50237">
    <property type="entry name" value="HECT"/>
    <property type="match status" value="1"/>
</dbReference>
<dbReference type="Gene3D" id="3.30.2160.10">
    <property type="entry name" value="Hect, E3 ligase catalytic domain"/>
    <property type="match status" value="1"/>
</dbReference>
<dbReference type="Pfam" id="PF00632">
    <property type="entry name" value="HECT"/>
    <property type="match status" value="1"/>
</dbReference>
<dbReference type="CDD" id="cd00078">
    <property type="entry name" value="HECTc"/>
    <property type="match status" value="1"/>
</dbReference>
<dbReference type="GO" id="GO:0000209">
    <property type="term" value="P:protein polyubiquitination"/>
    <property type="evidence" value="ECO:0007669"/>
    <property type="project" value="InterPro"/>
</dbReference>
<name>A0A9P5GY24_9HYPO</name>
<evidence type="ECO:0000256" key="6">
    <source>
        <dbReference type="PROSITE-ProRule" id="PRU00104"/>
    </source>
</evidence>
<comment type="caution">
    <text evidence="9">The sequence shown here is derived from an EMBL/GenBank/DDBJ whole genome shotgun (WGS) entry which is preliminary data.</text>
</comment>
<accession>A0A9P5GY24</accession>
<keyword evidence="10" id="KW-1185">Reference proteome</keyword>
<proteinExistence type="predicted"/>
<dbReference type="FunFam" id="3.30.2410.10:FF:000017">
    <property type="entry name" value="E3 ubiquitin-protein ligase UPL7"/>
    <property type="match status" value="1"/>
</dbReference>